<gene>
    <name evidence="1" type="ORF">SAMN05444349_12024</name>
</gene>
<evidence type="ECO:0000313" key="2">
    <source>
        <dbReference type="Proteomes" id="UP000184436"/>
    </source>
</evidence>
<proteinExistence type="predicted"/>
<dbReference type="Gene3D" id="3.40.50.2000">
    <property type="entry name" value="Glycogen Phosphorylase B"/>
    <property type="match status" value="2"/>
</dbReference>
<sequence>MLELRHIKRIYKRIKRDIQYNLQHENIARVFELIDTYADVSQRINDIFRDDDIEKWLEEIAEHYIHVTENESTTDCKKVIFYDQIGSTVCLSLQYIRALIANGYEILYIFESTCYSLYPTLRAELESHNIGIYSFNSDIRNTKTVLSLAKQVQKVILDFAPSKLIIHSPAFGAFGASVLYSLKGITRYRIVPGDHHFYIGYNCIDYFLEFRNFGIKVATEERHIDRKFIFLLPYYPIIDKFVDFQGFPVDIKNKICFAAAGAPYKFYGSDYFFRFSKWLLHTYDNCILFFIGSYTKDLKSFIEKEHLENQFIFLGYRKDFTTCIQNVDILINSYPRSGGLVCQTAAYFEKPIVSYTTDNDATSRSVRAILGAEKNDSSISFTVESELKKYVDNLIFDLSFRISEGKRVKSMLQTKENFDSRLEDILSNKIKPDSFVDNRTCNLDNRKQIYIQLQNYFLPTILEGLVKCYGVSLFWKIPSLCSFVMVHHRFLFKQFCANYLKKLPKFIQNAIREKFKKSL</sequence>
<dbReference type="OrthoDB" id="973857at2"/>
<keyword evidence="1" id="KW-0808">Transferase</keyword>
<dbReference type="SUPFAM" id="SSF53756">
    <property type="entry name" value="UDP-Glycosyltransferase/glycogen phosphorylase"/>
    <property type="match status" value="1"/>
</dbReference>
<dbReference type="STRING" id="871325.SAMN05444349_12024"/>
<dbReference type="GO" id="GO:0016740">
    <property type="term" value="F:transferase activity"/>
    <property type="evidence" value="ECO:0007669"/>
    <property type="project" value="UniProtKB-KW"/>
</dbReference>
<dbReference type="RefSeq" id="WP_025075583.1">
    <property type="nucleotide sequence ID" value="NZ_FQVD01000020.1"/>
</dbReference>
<name>A0A1M5BQU2_9BACE</name>
<dbReference type="EMBL" id="FQVD01000020">
    <property type="protein sequence ID" value="SHF44771.1"/>
    <property type="molecule type" value="Genomic_DNA"/>
</dbReference>
<protein>
    <submittedName>
        <fullName evidence="1">Glycosyltransferase involved in cell wall bisynthesis</fullName>
    </submittedName>
</protein>
<evidence type="ECO:0000313" key="1">
    <source>
        <dbReference type="EMBL" id="SHF44771.1"/>
    </source>
</evidence>
<keyword evidence="2" id="KW-1185">Reference proteome</keyword>
<reference evidence="1 2" key="1">
    <citation type="submission" date="2016-11" db="EMBL/GenBank/DDBJ databases">
        <authorList>
            <person name="Jaros S."/>
            <person name="Januszkiewicz K."/>
            <person name="Wedrychowicz H."/>
        </authorList>
    </citation>
    <scope>NUCLEOTIDE SEQUENCE [LARGE SCALE GENOMIC DNA]</scope>
    <source>
        <strain evidence="1 2">DSM 26883</strain>
    </source>
</reference>
<dbReference type="AlphaFoldDB" id="A0A1M5BQU2"/>
<accession>A0A1M5BQU2</accession>
<organism evidence="1 2">
    <name type="scientific">Bacteroides faecichinchillae</name>
    <dbReference type="NCBI Taxonomy" id="871325"/>
    <lineage>
        <taxon>Bacteria</taxon>
        <taxon>Pseudomonadati</taxon>
        <taxon>Bacteroidota</taxon>
        <taxon>Bacteroidia</taxon>
        <taxon>Bacteroidales</taxon>
        <taxon>Bacteroidaceae</taxon>
        <taxon>Bacteroides</taxon>
    </lineage>
</organism>
<dbReference type="Proteomes" id="UP000184436">
    <property type="component" value="Unassembled WGS sequence"/>
</dbReference>